<dbReference type="EMBL" id="JACRSQ010000001">
    <property type="protein sequence ID" value="MBC8542042.1"/>
    <property type="molecule type" value="Genomic_DNA"/>
</dbReference>
<comment type="caution">
    <text evidence="1">The sequence shown here is derived from an EMBL/GenBank/DDBJ whole genome shotgun (WGS) entry which is preliminary data.</text>
</comment>
<dbReference type="AlphaFoldDB" id="A0A926HVV1"/>
<dbReference type="Proteomes" id="UP000657006">
    <property type="component" value="Unassembled WGS sequence"/>
</dbReference>
<organism evidence="1 2">
    <name type="scientific">Bianquea renquensis</name>
    <dbReference type="NCBI Taxonomy" id="2763661"/>
    <lineage>
        <taxon>Bacteria</taxon>
        <taxon>Bacillati</taxon>
        <taxon>Bacillota</taxon>
        <taxon>Clostridia</taxon>
        <taxon>Eubacteriales</taxon>
        <taxon>Bianqueaceae</taxon>
        <taxon>Bianquea</taxon>
    </lineage>
</organism>
<accession>A0A926HVV1</accession>
<keyword evidence="2" id="KW-1185">Reference proteome</keyword>
<evidence type="ECO:0000313" key="1">
    <source>
        <dbReference type="EMBL" id="MBC8542042.1"/>
    </source>
</evidence>
<reference evidence="1" key="1">
    <citation type="submission" date="2020-08" db="EMBL/GenBank/DDBJ databases">
        <title>Genome public.</title>
        <authorList>
            <person name="Liu C."/>
            <person name="Sun Q."/>
        </authorList>
    </citation>
    <scope>NUCLEOTIDE SEQUENCE</scope>
    <source>
        <strain evidence="1">NSJ-32</strain>
    </source>
</reference>
<dbReference type="InterPro" id="IPR045706">
    <property type="entry name" value="DUF6062"/>
</dbReference>
<evidence type="ECO:0000313" key="2">
    <source>
        <dbReference type="Proteomes" id="UP000657006"/>
    </source>
</evidence>
<dbReference type="RefSeq" id="WP_249289130.1">
    <property type="nucleotide sequence ID" value="NZ_JACRSQ010000001.1"/>
</dbReference>
<gene>
    <name evidence="1" type="ORF">H8730_00560</name>
</gene>
<protein>
    <submittedName>
        <fullName evidence="1">Uncharacterized protein</fullName>
    </submittedName>
</protein>
<dbReference type="Pfam" id="PF19538">
    <property type="entry name" value="DUF6062"/>
    <property type="match status" value="1"/>
</dbReference>
<proteinExistence type="predicted"/>
<sequence length="287" mass="33780">MASGHYAPHDCTCPRCALFSHWEIRLSYDREDGINIKEEIYTIPVMDGFHEDCECPFCAMRRKLETDTVSFVLSPSYMEEDVRGETNALGFCHHHMDQLYSQANALGLALMLHSHLREQEKELFSLLEKQDSSKPVKKVFRKKDADSPSDPIEAYRQNFINSCYICKRIDQVFERMMTAFFMLWEKNAEFHQTVDACKGFCINHFLMLYERAASHLKPKDCNGFRTLLIEKERENLKRVEDELEWFTLKFDYRYQDQPWKNSRDALPRTILKVNGQFVDKSSSRANP</sequence>
<name>A0A926HVV1_9FIRM</name>